<dbReference type="InterPro" id="IPR015797">
    <property type="entry name" value="NUDIX_hydrolase-like_dom_sf"/>
</dbReference>
<dbReference type="Proteomes" id="UP000178227">
    <property type="component" value="Unassembled WGS sequence"/>
</dbReference>
<dbReference type="Gene3D" id="3.90.79.10">
    <property type="entry name" value="Nucleoside Triphosphate Pyrophosphohydrolase"/>
    <property type="match status" value="1"/>
</dbReference>
<dbReference type="SUPFAM" id="SSF55811">
    <property type="entry name" value="Nudix"/>
    <property type="match status" value="1"/>
</dbReference>
<feature type="domain" description="Nudix hydrolase" evidence="1">
    <location>
        <begin position="55"/>
        <end position="189"/>
    </location>
</feature>
<evidence type="ECO:0000259" key="1">
    <source>
        <dbReference type="PROSITE" id="PS51462"/>
    </source>
</evidence>
<dbReference type="STRING" id="1802694.A2918_03155"/>
<accession>A0A1F8GA19</accession>
<evidence type="ECO:0000313" key="2">
    <source>
        <dbReference type="EMBL" id="OGN22131.1"/>
    </source>
</evidence>
<sequence>MAVNFKNKESVLEVKPWEKVGEPNTIIQIHDKRIVMRKFKNPRTNKVEEFYQFGTTPYACIILPLNTDNEVLAVKQFRHGADKILLELPGGNPKTPEQTPEEVAEEELFEESLGHRAEKIIKLNSEPLWFNPATFITPFHAFLALGCRQTEESFKLDQGEYLELTKIPLKKWLAMCTSGKIVDAKSMAVTFLALDNIGLKIT</sequence>
<dbReference type="InterPro" id="IPR000086">
    <property type="entry name" value="NUDIX_hydrolase_dom"/>
</dbReference>
<gene>
    <name evidence="2" type="ORF">A2918_03155</name>
</gene>
<dbReference type="EMBL" id="MGKI01000014">
    <property type="protein sequence ID" value="OGN22131.1"/>
    <property type="molecule type" value="Genomic_DNA"/>
</dbReference>
<proteinExistence type="predicted"/>
<organism evidence="2 3">
    <name type="scientific">Candidatus Yanofskybacteria bacterium RIFCSPLOWO2_01_FULL_42_49</name>
    <dbReference type="NCBI Taxonomy" id="1802694"/>
    <lineage>
        <taxon>Bacteria</taxon>
        <taxon>Candidatus Yanofskyibacteriota</taxon>
    </lineage>
</organism>
<evidence type="ECO:0000313" key="3">
    <source>
        <dbReference type="Proteomes" id="UP000178227"/>
    </source>
</evidence>
<reference evidence="2 3" key="1">
    <citation type="journal article" date="2016" name="Nat. Commun.">
        <title>Thousands of microbial genomes shed light on interconnected biogeochemical processes in an aquifer system.</title>
        <authorList>
            <person name="Anantharaman K."/>
            <person name="Brown C.T."/>
            <person name="Hug L.A."/>
            <person name="Sharon I."/>
            <person name="Castelle C.J."/>
            <person name="Probst A.J."/>
            <person name="Thomas B.C."/>
            <person name="Singh A."/>
            <person name="Wilkins M.J."/>
            <person name="Karaoz U."/>
            <person name="Brodie E.L."/>
            <person name="Williams K.H."/>
            <person name="Hubbard S.S."/>
            <person name="Banfield J.F."/>
        </authorList>
    </citation>
    <scope>NUCLEOTIDE SEQUENCE [LARGE SCALE GENOMIC DNA]</scope>
</reference>
<comment type="caution">
    <text evidence="2">The sequence shown here is derived from an EMBL/GenBank/DDBJ whole genome shotgun (WGS) entry which is preliminary data.</text>
</comment>
<dbReference type="AlphaFoldDB" id="A0A1F8GA19"/>
<protein>
    <recommendedName>
        <fullName evidence="1">Nudix hydrolase domain-containing protein</fullName>
    </recommendedName>
</protein>
<dbReference type="Pfam" id="PF00293">
    <property type="entry name" value="NUDIX"/>
    <property type="match status" value="1"/>
</dbReference>
<dbReference type="PROSITE" id="PS51462">
    <property type="entry name" value="NUDIX"/>
    <property type="match status" value="1"/>
</dbReference>
<name>A0A1F8GA19_9BACT</name>
<dbReference type="CDD" id="cd03424">
    <property type="entry name" value="NUDIX_ADPRase_Nudt5_UGPPase_Nudt14"/>
    <property type="match status" value="1"/>
</dbReference>